<dbReference type="EMBL" id="CP031376">
    <property type="protein sequence ID" value="AXK50897.1"/>
    <property type="molecule type" value="Genomic_DNA"/>
</dbReference>
<dbReference type="SUPFAM" id="SSF48557">
    <property type="entry name" value="L-aspartase-like"/>
    <property type="match status" value="1"/>
</dbReference>
<dbReference type="OrthoDB" id="9768878at2"/>
<comment type="similarity">
    <text evidence="3 12">Belongs to the lyase 1 family. Adenylosuccinate lyase subfamily.</text>
</comment>
<dbReference type="InterPro" id="IPR022761">
    <property type="entry name" value="Fumarate_lyase_N"/>
</dbReference>
<dbReference type="GO" id="GO:0004018">
    <property type="term" value="F:N6-(1,2-dicarboxyethyl)AMP AMP-lyase (fumarate-forming) activity"/>
    <property type="evidence" value="ECO:0007669"/>
    <property type="project" value="UniProtKB-UniRule"/>
</dbReference>
<dbReference type="PROSITE" id="PS00163">
    <property type="entry name" value="FUMARATE_LYASES"/>
    <property type="match status" value="1"/>
</dbReference>
<dbReference type="NCBIfam" id="TIGR00928">
    <property type="entry name" value="purB"/>
    <property type="match status" value="1"/>
</dbReference>
<dbReference type="PRINTS" id="PR00149">
    <property type="entry name" value="FUMRATELYASE"/>
</dbReference>
<dbReference type="PANTHER" id="PTHR43172">
    <property type="entry name" value="ADENYLOSUCCINATE LYASE"/>
    <property type="match status" value="1"/>
</dbReference>
<dbReference type="KEGG" id="salx:SALLE_v1c02210"/>
<dbReference type="InterPro" id="IPR024083">
    <property type="entry name" value="Fumarase/histidase_N"/>
</dbReference>
<dbReference type="InterPro" id="IPR000362">
    <property type="entry name" value="Fumarate_lyase_fam"/>
</dbReference>
<dbReference type="GO" id="GO:0070626">
    <property type="term" value="F:(S)-2-(5-amino-1-(5-phospho-D-ribosyl)imidazole-4-carboxamido) succinate lyase (fumarate-forming) activity"/>
    <property type="evidence" value="ECO:0007669"/>
    <property type="project" value="TreeGrafter"/>
</dbReference>
<evidence type="ECO:0000256" key="10">
    <source>
        <dbReference type="ARBA" id="ARBA00049115"/>
    </source>
</evidence>
<reference evidence="14 15" key="1">
    <citation type="submission" date="2018-07" db="EMBL/GenBank/DDBJ databases">
        <title>Complete genome sequence of Spiroplasma alleghenense PLHS-1 (ATCC 51752).</title>
        <authorList>
            <person name="Chou L."/>
            <person name="Lee T.-Y."/>
            <person name="Tsai Y.-M."/>
            <person name="Kuo C.-H."/>
        </authorList>
    </citation>
    <scope>NUCLEOTIDE SEQUENCE [LARGE SCALE GENOMIC DNA]</scope>
    <source>
        <strain evidence="14 15">PLHS-1</strain>
    </source>
</reference>
<comment type="pathway">
    <text evidence="1 12">Purine metabolism; IMP biosynthesis via de novo pathway; 5-amino-1-(5-phospho-D-ribosyl)imidazole-4-carboxamide from 5-amino-1-(5-phospho-D-ribosyl)imidazole-4-carboxylate: step 2/2.</text>
</comment>
<comment type="catalytic activity">
    <reaction evidence="8">
        <text>(2S)-2-[5-amino-1-(5-phospho-beta-D-ribosyl)imidazole-4-carboxamido]succinate = 5-amino-1-(5-phospho-beta-D-ribosyl)imidazole-4-carboxamide + fumarate</text>
        <dbReference type="Rhea" id="RHEA:23920"/>
        <dbReference type="ChEBI" id="CHEBI:29806"/>
        <dbReference type="ChEBI" id="CHEBI:58443"/>
        <dbReference type="ChEBI" id="CHEBI:58475"/>
        <dbReference type="EC" id="4.3.2.2"/>
    </reaction>
    <physiologicalReaction direction="left-to-right" evidence="8">
        <dbReference type="Rhea" id="RHEA:23921"/>
    </physiologicalReaction>
</comment>
<evidence type="ECO:0000256" key="9">
    <source>
        <dbReference type="ARBA" id="ARBA00030717"/>
    </source>
</evidence>
<evidence type="ECO:0000256" key="11">
    <source>
        <dbReference type="NCBIfam" id="TIGR00928"/>
    </source>
</evidence>
<sequence>MVNRYEVAAIDKIWNEKNKLETWLLVENKVVEAWSKLGVIPAADCEKIIKKSKIDHKRMLEIEKETKHDVVAFTRMLSENLGSEKKWIHLGLTSTDVVDTAQNYLIAQSNIILKNSLDNLQNELLSKALENKEVLIMGRTHGIYGEPTSLGLKFLLWFEEVKRQQERFLLARQQIEVAKISGSMGNYANLELEVETFVAKELKLGIDSLSTQVTQRDRHAFLISVFGNIASTLEKIAIEIRSFQRSEVQEMMEGFAKGQKGSSSMPHKKNPISSENISGLARYIRTFVSMGFENNLLWHERDISHSSNERIVLPDLFHSIIYAVERLTETIKNLFINKKRMQENIDSQNNIFYSQPILTHIIKETNFSREQVYDFIQNCTLETQEKQLNFKEVLIKNGVEKYINNLDFEKLFDQNYFLRNVQKIYERILNHERSN</sequence>
<dbReference type="Gene3D" id="1.10.275.10">
    <property type="entry name" value="Fumarase/aspartase (N-terminal domain)"/>
    <property type="match status" value="1"/>
</dbReference>
<evidence type="ECO:0000256" key="12">
    <source>
        <dbReference type="RuleBase" id="RU361172"/>
    </source>
</evidence>
<dbReference type="Pfam" id="PF10397">
    <property type="entry name" value="ADSL_C"/>
    <property type="match status" value="1"/>
</dbReference>
<evidence type="ECO:0000256" key="1">
    <source>
        <dbReference type="ARBA" id="ARBA00004706"/>
    </source>
</evidence>
<organism evidence="14 15">
    <name type="scientific">Spiroplasma alleghenense</name>
    <dbReference type="NCBI Taxonomy" id="216931"/>
    <lineage>
        <taxon>Bacteria</taxon>
        <taxon>Bacillati</taxon>
        <taxon>Mycoplasmatota</taxon>
        <taxon>Mollicutes</taxon>
        <taxon>Entomoplasmatales</taxon>
        <taxon>Spiroplasmataceae</taxon>
        <taxon>Spiroplasma</taxon>
    </lineage>
</organism>
<evidence type="ECO:0000256" key="4">
    <source>
        <dbReference type="ARBA" id="ARBA00012339"/>
    </source>
</evidence>
<dbReference type="GO" id="GO:0044208">
    <property type="term" value="P:'de novo' AMP biosynthetic process"/>
    <property type="evidence" value="ECO:0007669"/>
    <property type="project" value="UniProtKB-UniPathway"/>
</dbReference>
<dbReference type="RefSeq" id="WP_115557817.1">
    <property type="nucleotide sequence ID" value="NZ_CP031376.1"/>
</dbReference>
<dbReference type="FunFam" id="1.20.200.10:FF:000008">
    <property type="entry name" value="Adenylosuccinate lyase"/>
    <property type="match status" value="1"/>
</dbReference>
<dbReference type="Gene3D" id="1.20.200.10">
    <property type="entry name" value="Fumarase/aspartase (Central domain)"/>
    <property type="match status" value="1"/>
</dbReference>
<evidence type="ECO:0000256" key="6">
    <source>
        <dbReference type="ARBA" id="ARBA00022755"/>
    </source>
</evidence>
<dbReference type="AlphaFoldDB" id="A0A345Z2R8"/>
<dbReference type="InterPro" id="IPR020557">
    <property type="entry name" value="Fumarate_lyase_CS"/>
</dbReference>
<dbReference type="GO" id="GO:0006189">
    <property type="term" value="P:'de novo' IMP biosynthetic process"/>
    <property type="evidence" value="ECO:0007669"/>
    <property type="project" value="UniProtKB-UniPathway"/>
</dbReference>
<name>A0A345Z2R8_9MOLU</name>
<keyword evidence="15" id="KW-1185">Reference proteome</keyword>
<dbReference type="UniPathway" id="UPA00075">
    <property type="reaction ID" value="UER00336"/>
</dbReference>
<proteinExistence type="inferred from homology"/>
<evidence type="ECO:0000259" key="13">
    <source>
        <dbReference type="SMART" id="SM00998"/>
    </source>
</evidence>
<dbReference type="CDD" id="cd01360">
    <property type="entry name" value="Adenylsuccinate_lyase_1"/>
    <property type="match status" value="1"/>
</dbReference>
<protein>
    <recommendedName>
        <fullName evidence="5 11">Adenylosuccinate lyase</fullName>
        <shortName evidence="12">ASL</shortName>
        <ecNumber evidence="4 11">4.3.2.2</ecNumber>
    </recommendedName>
    <alternativeName>
        <fullName evidence="9 12">Adenylosuccinase</fullName>
    </alternativeName>
</protein>
<evidence type="ECO:0000256" key="8">
    <source>
        <dbReference type="ARBA" id="ARBA00024477"/>
    </source>
</evidence>
<comment type="pathway">
    <text evidence="2 12">Purine metabolism; AMP biosynthesis via de novo pathway; AMP from IMP: step 2/2.</text>
</comment>
<dbReference type="InterPro" id="IPR004769">
    <property type="entry name" value="Pur_lyase"/>
</dbReference>
<evidence type="ECO:0000256" key="2">
    <source>
        <dbReference type="ARBA" id="ARBA00004734"/>
    </source>
</evidence>
<feature type="domain" description="Adenylosuccinate lyase C-terminal" evidence="13">
    <location>
        <begin position="349"/>
        <end position="429"/>
    </location>
</feature>
<keyword evidence="6 12" id="KW-0658">Purine biosynthesis</keyword>
<evidence type="ECO:0000256" key="5">
    <source>
        <dbReference type="ARBA" id="ARBA00017058"/>
    </source>
</evidence>
<dbReference type="Pfam" id="PF00206">
    <property type="entry name" value="Lyase_1"/>
    <property type="match status" value="1"/>
</dbReference>
<dbReference type="PANTHER" id="PTHR43172:SF1">
    <property type="entry name" value="ADENYLOSUCCINATE LYASE"/>
    <property type="match status" value="1"/>
</dbReference>
<evidence type="ECO:0000256" key="3">
    <source>
        <dbReference type="ARBA" id="ARBA00008273"/>
    </source>
</evidence>
<keyword evidence="7 12" id="KW-0456">Lyase</keyword>
<gene>
    <name evidence="14" type="primary">purB</name>
    <name evidence="14" type="ORF">SALLE_v1c02210</name>
</gene>
<accession>A0A345Z2R8</accession>
<evidence type="ECO:0000313" key="15">
    <source>
        <dbReference type="Proteomes" id="UP000254792"/>
    </source>
</evidence>
<comment type="catalytic activity">
    <reaction evidence="10">
        <text>N(6)-(1,2-dicarboxyethyl)-AMP = fumarate + AMP</text>
        <dbReference type="Rhea" id="RHEA:16853"/>
        <dbReference type="ChEBI" id="CHEBI:29806"/>
        <dbReference type="ChEBI" id="CHEBI:57567"/>
        <dbReference type="ChEBI" id="CHEBI:456215"/>
        <dbReference type="EC" id="4.3.2.2"/>
    </reaction>
    <physiologicalReaction direction="left-to-right" evidence="10">
        <dbReference type="Rhea" id="RHEA:16854"/>
    </physiologicalReaction>
</comment>
<evidence type="ECO:0000313" key="14">
    <source>
        <dbReference type="EMBL" id="AXK50897.1"/>
    </source>
</evidence>
<dbReference type="InterPro" id="IPR008948">
    <property type="entry name" value="L-Aspartase-like"/>
</dbReference>
<dbReference type="GO" id="GO:0005829">
    <property type="term" value="C:cytosol"/>
    <property type="evidence" value="ECO:0007669"/>
    <property type="project" value="TreeGrafter"/>
</dbReference>
<dbReference type="SMART" id="SM00998">
    <property type="entry name" value="ADSL_C"/>
    <property type="match status" value="1"/>
</dbReference>
<dbReference type="UniPathway" id="UPA00074">
    <property type="reaction ID" value="UER00132"/>
</dbReference>
<dbReference type="Proteomes" id="UP000254792">
    <property type="component" value="Chromosome"/>
</dbReference>
<dbReference type="Gene3D" id="1.10.40.30">
    <property type="entry name" value="Fumarase/aspartase (C-terminal domain)"/>
    <property type="match status" value="1"/>
</dbReference>
<evidence type="ECO:0000256" key="7">
    <source>
        <dbReference type="ARBA" id="ARBA00023239"/>
    </source>
</evidence>
<dbReference type="EC" id="4.3.2.2" evidence="4 11"/>
<dbReference type="InterPro" id="IPR019468">
    <property type="entry name" value="AdenyloSucc_lyase_C"/>
</dbReference>